<proteinExistence type="predicted"/>
<sequence length="189" mass="19228">MDRAATLELQLEFAKLCIEIAATDDIPSSVVCPKAKAKEAVVLTGGHASGETLNVLGDVSGEPLVGAGESFLEAVYEGAGPARDPRGAESVDPAITGLVENIVHMDEVAKLVDSVEVLGCSVIGSGGAVVGIPNVVESSVLSPNRFDALEVGEGQNVSLKLERVAAGGVAELMNQLKPKAKGGGGKKQK</sequence>
<keyword evidence="2" id="KW-1185">Reference proteome</keyword>
<dbReference type="Proteomes" id="UP001396334">
    <property type="component" value="Unassembled WGS sequence"/>
</dbReference>
<evidence type="ECO:0000313" key="2">
    <source>
        <dbReference type="Proteomes" id="UP001396334"/>
    </source>
</evidence>
<dbReference type="EMBL" id="JBBPBN010000036">
    <property type="protein sequence ID" value="KAK9001669.1"/>
    <property type="molecule type" value="Genomic_DNA"/>
</dbReference>
<evidence type="ECO:0000313" key="1">
    <source>
        <dbReference type="EMBL" id="KAK9001669.1"/>
    </source>
</evidence>
<name>A0ABR2QM15_9ROSI</name>
<gene>
    <name evidence="1" type="ORF">V6N11_083447</name>
</gene>
<accession>A0ABR2QM15</accession>
<comment type="caution">
    <text evidence="1">The sequence shown here is derived from an EMBL/GenBank/DDBJ whole genome shotgun (WGS) entry which is preliminary data.</text>
</comment>
<reference evidence="1 2" key="1">
    <citation type="journal article" date="2024" name="G3 (Bethesda)">
        <title>Genome assembly of Hibiscus sabdariffa L. provides insights into metabolisms of medicinal natural products.</title>
        <authorList>
            <person name="Kim T."/>
        </authorList>
    </citation>
    <scope>NUCLEOTIDE SEQUENCE [LARGE SCALE GENOMIC DNA]</scope>
    <source>
        <strain evidence="1">TK-2024</strain>
        <tissue evidence="1">Old leaves</tissue>
    </source>
</reference>
<organism evidence="1 2">
    <name type="scientific">Hibiscus sabdariffa</name>
    <name type="common">roselle</name>
    <dbReference type="NCBI Taxonomy" id="183260"/>
    <lineage>
        <taxon>Eukaryota</taxon>
        <taxon>Viridiplantae</taxon>
        <taxon>Streptophyta</taxon>
        <taxon>Embryophyta</taxon>
        <taxon>Tracheophyta</taxon>
        <taxon>Spermatophyta</taxon>
        <taxon>Magnoliopsida</taxon>
        <taxon>eudicotyledons</taxon>
        <taxon>Gunneridae</taxon>
        <taxon>Pentapetalae</taxon>
        <taxon>rosids</taxon>
        <taxon>malvids</taxon>
        <taxon>Malvales</taxon>
        <taxon>Malvaceae</taxon>
        <taxon>Malvoideae</taxon>
        <taxon>Hibiscus</taxon>
    </lineage>
</organism>
<protein>
    <submittedName>
        <fullName evidence="1">Uncharacterized protein</fullName>
    </submittedName>
</protein>